<feature type="domain" description="Glycosyltransferase 2-like" evidence="1">
    <location>
        <begin position="7"/>
        <end position="127"/>
    </location>
</feature>
<evidence type="ECO:0000259" key="1">
    <source>
        <dbReference type="Pfam" id="PF00535"/>
    </source>
</evidence>
<dbReference type="RefSeq" id="WP_101303540.1">
    <property type="nucleotide sequence ID" value="NZ_NXGX01000006.1"/>
</dbReference>
<accession>A0A2N3L3R0</accession>
<dbReference type="Gene3D" id="3.90.550.10">
    <property type="entry name" value="Spore Coat Polysaccharide Biosynthesis Protein SpsA, Chain A"/>
    <property type="match status" value="1"/>
</dbReference>
<evidence type="ECO:0000313" key="3">
    <source>
        <dbReference type="Proteomes" id="UP000233332"/>
    </source>
</evidence>
<sequence length="297" mass="32354">MAARTTLVTITHNGGLVIGGLLKSLPKDIPLIVVDNASTDDSLDIVSEIRPDALIIRNSKGLGYGAAASQGLAKVDTEFALLANPDAVMAEGAIDALVDAADTYREAAMFGPIHKDANGHLELSHDVELWKRRSHGKLAYECAPEGPACVEFLSGAVNLVRMNVLSTVGFYDPEIYLYFEDDDMCMRLRKAGHSLILVSASVVTHLNGGSVRPNRAYYWEKFWNIAWSRIYFETKYKGRLAGSYLGVTHCARFAGKALLHGLTLQRKKGWRDLARSAGSLAAVIGVRASKLPPENIR</sequence>
<dbReference type="SUPFAM" id="SSF53448">
    <property type="entry name" value="Nucleotide-diphospho-sugar transferases"/>
    <property type="match status" value="1"/>
</dbReference>
<dbReference type="AlphaFoldDB" id="A0A2N3L3R0"/>
<reference evidence="2 3" key="1">
    <citation type="submission" date="2017-09" db="EMBL/GenBank/DDBJ databases">
        <title>Biodiversity and function of Thalassospira species in the particle-attached aromatic-hydrocarbon-degrading consortia from the surface seawater of the China South Sea.</title>
        <authorList>
            <person name="Dong C."/>
            <person name="Lai Q."/>
            <person name="Shao Z."/>
        </authorList>
    </citation>
    <scope>NUCLEOTIDE SEQUENCE [LARGE SCALE GENOMIC DNA]</scope>
    <source>
        <strain evidence="2 3">139Z-12</strain>
    </source>
</reference>
<dbReference type="Pfam" id="PF00535">
    <property type="entry name" value="Glycos_transf_2"/>
    <property type="match status" value="1"/>
</dbReference>
<protein>
    <recommendedName>
        <fullName evidence="1">Glycosyltransferase 2-like domain-containing protein</fullName>
    </recommendedName>
</protein>
<dbReference type="InterPro" id="IPR001173">
    <property type="entry name" value="Glyco_trans_2-like"/>
</dbReference>
<dbReference type="PANTHER" id="PTHR43179">
    <property type="entry name" value="RHAMNOSYLTRANSFERASE WBBL"/>
    <property type="match status" value="1"/>
</dbReference>
<organism evidence="2 3">
    <name type="scientific">Thalassospira lohafexi</name>
    <dbReference type="NCBI Taxonomy" id="744227"/>
    <lineage>
        <taxon>Bacteria</taxon>
        <taxon>Pseudomonadati</taxon>
        <taxon>Pseudomonadota</taxon>
        <taxon>Alphaproteobacteria</taxon>
        <taxon>Rhodospirillales</taxon>
        <taxon>Thalassospiraceae</taxon>
        <taxon>Thalassospira</taxon>
    </lineage>
</organism>
<dbReference type="PANTHER" id="PTHR43179:SF7">
    <property type="entry name" value="RHAMNOSYLTRANSFERASE WBBL"/>
    <property type="match status" value="1"/>
</dbReference>
<dbReference type="Proteomes" id="UP000233332">
    <property type="component" value="Unassembled WGS sequence"/>
</dbReference>
<name>A0A2N3L3R0_9PROT</name>
<comment type="caution">
    <text evidence="2">The sequence shown here is derived from an EMBL/GenBank/DDBJ whole genome shotgun (WGS) entry which is preliminary data.</text>
</comment>
<keyword evidence="3" id="KW-1185">Reference proteome</keyword>
<evidence type="ECO:0000313" key="2">
    <source>
        <dbReference type="EMBL" id="PKR57347.1"/>
    </source>
</evidence>
<dbReference type="InterPro" id="IPR029044">
    <property type="entry name" value="Nucleotide-diphossugar_trans"/>
</dbReference>
<gene>
    <name evidence="2" type="ORF">COO92_15445</name>
</gene>
<dbReference type="EMBL" id="NXGX01000006">
    <property type="protein sequence ID" value="PKR57347.1"/>
    <property type="molecule type" value="Genomic_DNA"/>
</dbReference>
<proteinExistence type="predicted"/>